<organism evidence="1 2">
    <name type="scientific">Kandleria vitulina</name>
    <dbReference type="NCBI Taxonomy" id="1630"/>
    <lineage>
        <taxon>Bacteria</taxon>
        <taxon>Bacillati</taxon>
        <taxon>Bacillota</taxon>
        <taxon>Erysipelotrichia</taxon>
        <taxon>Erysipelotrichales</taxon>
        <taxon>Coprobacillaceae</taxon>
        <taxon>Kandleria</taxon>
    </lineage>
</organism>
<accession>A0A1H2PWT4</accession>
<dbReference type="AlphaFoldDB" id="A0A1H2PWT4"/>
<dbReference type="OrthoDB" id="9799038at2"/>
<reference evidence="1 2" key="1">
    <citation type="submission" date="2016-10" db="EMBL/GenBank/DDBJ databases">
        <authorList>
            <person name="de Groot N.N."/>
        </authorList>
    </citation>
    <scope>NUCLEOTIDE SEQUENCE [LARGE SCALE GENOMIC DNA]</scope>
    <source>
        <strain evidence="1 2">S3b</strain>
    </source>
</reference>
<dbReference type="Proteomes" id="UP000182429">
    <property type="component" value="Unassembled WGS sequence"/>
</dbReference>
<evidence type="ECO:0008006" key="3">
    <source>
        <dbReference type="Google" id="ProtNLM"/>
    </source>
</evidence>
<dbReference type="RefSeq" id="WP_074685185.1">
    <property type="nucleotide sequence ID" value="NZ_FNNF01000001.1"/>
</dbReference>
<evidence type="ECO:0000313" key="2">
    <source>
        <dbReference type="Proteomes" id="UP000182429"/>
    </source>
</evidence>
<sequence length="64" mass="7425">MQEYKKISEVSKEWGISERRINTLCLEGRIEGAEKFGNVWAIPDDAEKPKDERVKSGRCIKEKD</sequence>
<evidence type="ECO:0000313" key="1">
    <source>
        <dbReference type="EMBL" id="SDV99372.1"/>
    </source>
</evidence>
<proteinExistence type="predicted"/>
<protein>
    <recommendedName>
        <fullName evidence="3">Helix-turn-helix domain-containing protein</fullName>
    </recommendedName>
</protein>
<dbReference type="EMBL" id="FNNF01000001">
    <property type="protein sequence ID" value="SDV99372.1"/>
    <property type="molecule type" value="Genomic_DNA"/>
</dbReference>
<name>A0A1H2PWT4_9FIRM</name>
<gene>
    <name evidence="1" type="ORF">SAMN04487759_10184</name>
</gene>